<dbReference type="Proteomes" id="UP000054485">
    <property type="component" value="Unassembled WGS sequence"/>
</dbReference>
<dbReference type="HOGENOM" id="CLU_1887156_0_0_1"/>
<name>A0A0C9ZYK3_9AGAM</name>
<reference evidence="2 3" key="1">
    <citation type="submission" date="2014-04" db="EMBL/GenBank/DDBJ databases">
        <authorList>
            <consortium name="DOE Joint Genome Institute"/>
            <person name="Kuo A."/>
            <person name="Ruytinx J."/>
            <person name="Rineau F."/>
            <person name="Colpaert J."/>
            <person name="Kohler A."/>
            <person name="Nagy L.G."/>
            <person name="Floudas D."/>
            <person name="Copeland A."/>
            <person name="Barry K.W."/>
            <person name="Cichocki N."/>
            <person name="Veneault-Fourrey C."/>
            <person name="LaButti K."/>
            <person name="Lindquist E.A."/>
            <person name="Lipzen A."/>
            <person name="Lundell T."/>
            <person name="Morin E."/>
            <person name="Murat C."/>
            <person name="Sun H."/>
            <person name="Tunlid A."/>
            <person name="Henrissat B."/>
            <person name="Grigoriev I.V."/>
            <person name="Hibbett D.S."/>
            <person name="Martin F."/>
            <person name="Nordberg H.P."/>
            <person name="Cantor M.N."/>
            <person name="Hua S.X."/>
        </authorList>
    </citation>
    <scope>NUCLEOTIDE SEQUENCE [LARGE SCALE GENOMIC DNA]</scope>
    <source>
        <strain evidence="2 3">UH-Slu-Lm8-n1</strain>
    </source>
</reference>
<protein>
    <submittedName>
        <fullName evidence="2">Unplaced genomic scaffold CY34scaffold_613, whole genome shotgun sequence</fullName>
    </submittedName>
</protein>
<keyword evidence="1" id="KW-0812">Transmembrane</keyword>
<dbReference type="OrthoDB" id="10626842at2759"/>
<dbReference type="AlphaFoldDB" id="A0A0C9ZYK3"/>
<dbReference type="EMBL" id="KN835744">
    <property type="protein sequence ID" value="KIK34506.1"/>
    <property type="molecule type" value="Genomic_DNA"/>
</dbReference>
<proteinExistence type="predicted"/>
<accession>A0A0C9ZYK3</accession>
<reference evidence="3" key="2">
    <citation type="submission" date="2015-01" db="EMBL/GenBank/DDBJ databases">
        <title>Evolutionary Origins and Diversification of the Mycorrhizal Mutualists.</title>
        <authorList>
            <consortium name="DOE Joint Genome Institute"/>
            <consortium name="Mycorrhizal Genomics Consortium"/>
            <person name="Kohler A."/>
            <person name="Kuo A."/>
            <person name="Nagy L.G."/>
            <person name="Floudas D."/>
            <person name="Copeland A."/>
            <person name="Barry K.W."/>
            <person name="Cichocki N."/>
            <person name="Veneault-Fourrey C."/>
            <person name="LaButti K."/>
            <person name="Lindquist E.A."/>
            <person name="Lipzen A."/>
            <person name="Lundell T."/>
            <person name="Morin E."/>
            <person name="Murat C."/>
            <person name="Riley R."/>
            <person name="Ohm R."/>
            <person name="Sun H."/>
            <person name="Tunlid A."/>
            <person name="Henrissat B."/>
            <person name="Grigoriev I.V."/>
            <person name="Hibbett D.S."/>
            <person name="Martin F."/>
        </authorList>
    </citation>
    <scope>NUCLEOTIDE SEQUENCE [LARGE SCALE GENOMIC DNA]</scope>
    <source>
        <strain evidence="3">UH-Slu-Lm8-n1</strain>
    </source>
</reference>
<feature type="transmembrane region" description="Helical" evidence="1">
    <location>
        <begin position="76"/>
        <end position="94"/>
    </location>
</feature>
<keyword evidence="3" id="KW-1185">Reference proteome</keyword>
<feature type="transmembrane region" description="Helical" evidence="1">
    <location>
        <begin position="39"/>
        <end position="64"/>
    </location>
</feature>
<sequence>MLKMMKNMDEFALHSVLWHLTRFSLLLTAEHFYLRRSQLWFYLCLPQVGACTSIFLSPSVFVCYVTRPISVESLHFSILIIIIAPEPTMLLPITHSRSFTTSNLSLLHGTCLHLQLLPELQRPLLLLFPHYRGLI</sequence>
<keyword evidence="1" id="KW-1133">Transmembrane helix</keyword>
<evidence type="ECO:0000256" key="1">
    <source>
        <dbReference type="SAM" id="Phobius"/>
    </source>
</evidence>
<gene>
    <name evidence="2" type="ORF">CY34DRAFT_17681</name>
</gene>
<organism evidence="2 3">
    <name type="scientific">Suillus luteus UH-Slu-Lm8-n1</name>
    <dbReference type="NCBI Taxonomy" id="930992"/>
    <lineage>
        <taxon>Eukaryota</taxon>
        <taxon>Fungi</taxon>
        <taxon>Dikarya</taxon>
        <taxon>Basidiomycota</taxon>
        <taxon>Agaricomycotina</taxon>
        <taxon>Agaricomycetes</taxon>
        <taxon>Agaricomycetidae</taxon>
        <taxon>Boletales</taxon>
        <taxon>Suillineae</taxon>
        <taxon>Suillaceae</taxon>
        <taxon>Suillus</taxon>
    </lineage>
</organism>
<evidence type="ECO:0000313" key="3">
    <source>
        <dbReference type="Proteomes" id="UP000054485"/>
    </source>
</evidence>
<evidence type="ECO:0000313" key="2">
    <source>
        <dbReference type="EMBL" id="KIK34506.1"/>
    </source>
</evidence>
<dbReference type="InParanoid" id="A0A0C9ZYK3"/>
<keyword evidence="1" id="KW-0472">Membrane</keyword>